<organism evidence="2 3">
    <name type="scientific">Lactococcus petauri</name>
    <dbReference type="NCBI Taxonomy" id="1940789"/>
    <lineage>
        <taxon>Bacteria</taxon>
        <taxon>Bacillati</taxon>
        <taxon>Bacillota</taxon>
        <taxon>Bacilli</taxon>
        <taxon>Lactobacillales</taxon>
        <taxon>Streptococcaceae</taxon>
        <taxon>Lactococcus</taxon>
    </lineage>
</organism>
<dbReference type="Proteomes" id="UP001262817">
    <property type="component" value="Unassembled WGS sequence"/>
</dbReference>
<dbReference type="InterPro" id="IPR050194">
    <property type="entry name" value="Glycosyltransferase_grp1"/>
</dbReference>
<dbReference type="PANTHER" id="PTHR45947">
    <property type="entry name" value="SULFOQUINOVOSYL TRANSFERASE SQD2"/>
    <property type="match status" value="1"/>
</dbReference>
<dbReference type="Pfam" id="PF00534">
    <property type="entry name" value="Glycos_transf_1"/>
    <property type="match status" value="1"/>
</dbReference>
<dbReference type="InterPro" id="IPR001296">
    <property type="entry name" value="Glyco_trans_1"/>
</dbReference>
<dbReference type="GO" id="GO:0016757">
    <property type="term" value="F:glycosyltransferase activity"/>
    <property type="evidence" value="ECO:0007669"/>
    <property type="project" value="InterPro"/>
</dbReference>
<dbReference type="SUPFAM" id="SSF53756">
    <property type="entry name" value="UDP-Glycosyltransferase/glycogen phosphorylase"/>
    <property type="match status" value="1"/>
</dbReference>
<feature type="domain" description="Glycosyl transferase family 1" evidence="1">
    <location>
        <begin position="182"/>
        <end position="335"/>
    </location>
</feature>
<dbReference type="Gene3D" id="3.40.50.2000">
    <property type="entry name" value="Glycogen Phosphorylase B"/>
    <property type="match status" value="2"/>
</dbReference>
<evidence type="ECO:0000313" key="2">
    <source>
        <dbReference type="EMBL" id="MDT2583711.1"/>
    </source>
</evidence>
<sequence length="406" mass="46844">MKTILFVSPTGTFDNGAEISIFNFEKYLIHLGYTVLNVCPRNNNQDYIDRHQEEGIQLFQLDALNWWWEDAPGEVSGNVSERAYYYRQNIGEIREIIKKNEVDILISNTVNVFQGAVAAACESKKHFWLIHEFPEGEFAYYRSKIDFIEEYSDEIFSVSGLLNEQLSDIFKKEVKPFIPYTEIKKTISRKATTSRIVSVGRLTERKNQLELLKAYKQLNRPEVELVFIGAQDKEYKKICDDFISKNKLRNITFTGNLEEPWGELTDKDIFVSTSAMETFGLVYVEALLKGIPTIISDNPGYNSVYKIFGQGKQYHLGETKQLADYIQEALDNFELLKEESLFQIKEVQKKYALDTVYEEICKAIENGEDTSLRTIRHIGHLVSVNETINAKSLGSKIKRKIKKILT</sequence>
<dbReference type="PANTHER" id="PTHR45947:SF3">
    <property type="entry name" value="SULFOQUINOVOSYL TRANSFERASE SQD2"/>
    <property type="match status" value="1"/>
</dbReference>
<dbReference type="AlphaFoldDB" id="A0AAJ2MQ45"/>
<evidence type="ECO:0000259" key="1">
    <source>
        <dbReference type="Pfam" id="PF00534"/>
    </source>
</evidence>
<accession>A0AAJ2MQ45</accession>
<dbReference type="RefSeq" id="WP_285141532.1">
    <property type="nucleotide sequence ID" value="NZ_JARPXR010000006.1"/>
</dbReference>
<proteinExistence type="predicted"/>
<reference evidence="2" key="1">
    <citation type="submission" date="2023-03" db="EMBL/GenBank/DDBJ databases">
        <authorList>
            <person name="Shen W."/>
            <person name="Cai J."/>
        </authorList>
    </citation>
    <scope>NUCLEOTIDE SEQUENCE</scope>
    <source>
        <strain evidence="2">P86-2</strain>
    </source>
</reference>
<evidence type="ECO:0000313" key="3">
    <source>
        <dbReference type="Proteomes" id="UP001262817"/>
    </source>
</evidence>
<comment type="caution">
    <text evidence="2">The sequence shown here is derived from an EMBL/GenBank/DDBJ whole genome shotgun (WGS) entry which is preliminary data.</text>
</comment>
<dbReference type="EMBL" id="JARPXR010000006">
    <property type="protein sequence ID" value="MDT2583711.1"/>
    <property type="molecule type" value="Genomic_DNA"/>
</dbReference>
<gene>
    <name evidence="2" type="ORF">P7D17_06245</name>
</gene>
<name>A0AAJ2MQ45_9LACT</name>
<dbReference type="CDD" id="cd03801">
    <property type="entry name" value="GT4_PimA-like"/>
    <property type="match status" value="1"/>
</dbReference>
<protein>
    <submittedName>
        <fullName evidence="2">Glycosyltransferase family 4 protein</fullName>
    </submittedName>
</protein>